<evidence type="ECO:0000259" key="4">
    <source>
        <dbReference type="Pfam" id="PF01593"/>
    </source>
</evidence>
<dbReference type="KEGG" id="fri:FraEuI1c_4636"/>
<dbReference type="PANTHER" id="PTHR10668">
    <property type="entry name" value="PHYTOENE DEHYDROGENASE"/>
    <property type="match status" value="1"/>
</dbReference>
<dbReference type="AlphaFoldDB" id="E3IY31"/>
<dbReference type="GO" id="GO:0005829">
    <property type="term" value="C:cytosol"/>
    <property type="evidence" value="ECO:0007669"/>
    <property type="project" value="TreeGrafter"/>
</dbReference>
<accession>E3IY31</accession>
<evidence type="ECO:0000256" key="3">
    <source>
        <dbReference type="ARBA" id="ARBA00040298"/>
    </source>
</evidence>
<dbReference type="GO" id="GO:0016491">
    <property type="term" value="F:oxidoreductase activity"/>
    <property type="evidence" value="ECO:0007669"/>
    <property type="project" value="InterPro"/>
</dbReference>
<evidence type="ECO:0000313" key="6">
    <source>
        <dbReference type="Proteomes" id="UP000002484"/>
    </source>
</evidence>
<dbReference type="InterPro" id="IPR036188">
    <property type="entry name" value="FAD/NAD-bd_sf"/>
</dbReference>
<dbReference type="Gene3D" id="3.50.50.60">
    <property type="entry name" value="FAD/NAD(P)-binding domain"/>
    <property type="match status" value="2"/>
</dbReference>
<feature type="domain" description="Amine oxidase" evidence="4">
    <location>
        <begin position="241"/>
        <end position="307"/>
    </location>
</feature>
<protein>
    <recommendedName>
        <fullName evidence="3">Pyridine nucleotide-disulfide oxidoreductase domain-containing protein 2</fullName>
    </recommendedName>
</protein>
<reference evidence="5 6" key="1">
    <citation type="submission" date="2010-10" db="EMBL/GenBank/DDBJ databases">
        <title>Complete sequence of Frankia sp. EuI1c.</title>
        <authorList>
            <consortium name="US DOE Joint Genome Institute"/>
            <person name="Lucas S."/>
            <person name="Copeland A."/>
            <person name="Lapidus A."/>
            <person name="Cheng J.-F."/>
            <person name="Bruce D."/>
            <person name="Goodwin L."/>
            <person name="Pitluck S."/>
            <person name="Chertkov O."/>
            <person name="Detter J.C."/>
            <person name="Han C."/>
            <person name="Tapia R."/>
            <person name="Land M."/>
            <person name="Hauser L."/>
            <person name="Jeffries C."/>
            <person name="Kyrpides N."/>
            <person name="Ivanova N."/>
            <person name="Mikhailova N."/>
            <person name="Beauchemin N."/>
            <person name="Sen A."/>
            <person name="Sur S.A."/>
            <person name="Gtari M."/>
            <person name="Wall L."/>
            <person name="Tisa L."/>
            <person name="Woyke T."/>
        </authorList>
    </citation>
    <scope>NUCLEOTIDE SEQUENCE [LARGE SCALE GENOMIC DNA]</scope>
    <source>
        <strain evidence="6">DSM 45817 / CECT 9037 / EuI1c</strain>
    </source>
</reference>
<dbReference type="Pfam" id="PF13450">
    <property type="entry name" value="NAD_binding_8"/>
    <property type="match status" value="1"/>
</dbReference>
<dbReference type="RefSeq" id="WP_013425747.1">
    <property type="nucleotide sequence ID" value="NC_014666.1"/>
</dbReference>
<dbReference type="STRING" id="298654.FraEuI1c_4636"/>
<dbReference type="HOGENOM" id="CLU_019327_2_0_11"/>
<dbReference type="Pfam" id="PF01593">
    <property type="entry name" value="Amino_oxidase"/>
    <property type="match status" value="1"/>
</dbReference>
<dbReference type="InterPro" id="IPR002937">
    <property type="entry name" value="Amino_oxidase"/>
</dbReference>
<dbReference type="InParanoid" id="E3IY31"/>
<keyword evidence="6" id="KW-1185">Reference proteome</keyword>
<sequence>MTADVTAAGVRLPVPDSLPPRADVVVIGGGHNGLACAAYLARAGRSVVVLEARGQAGGCASTVDAIGARVNICNCDHTMIRASGIVEELDLAAHGLRYLDVDPMLIGVGWADEPVFIQWRSIERTVDGLARVDPAAADAYRRYLDVALPAAKLVLAVQGGRPTTPSIVATVVARQRLRGANVLLDWPRRSLVDVLTSFGLPSWVVAATHTVGPAVWGLGPDAPGTGLGALGLAIRHLVGVGRPVGGSGAVPAALERYVRAHGGRVVTGARVTGLDANGGRVHGVRLADGRRVTAHTIVNATDPRTLLVDWLAGEHAAARLRRRWAAAPAEDGYESKLDAVVTALPTPRAVAALPEDVLPEALRHVPTTIVSPTPDQQIAASAGLKRGLIAERPMFFLNLPSVLDQTMSPGPGAHVLSQEILWTPWALAGGWGGRALPWGWLEQYASICENGPELLASVRDWRAMTPPDYEREFYLTRGYVPSFPDGVMSALLGRRRELSRYKTPVAGLYLTGGATFPGAGVWGASGRNTARTILGRH</sequence>
<proteinExistence type="predicted"/>
<comment type="subunit">
    <text evidence="2">Interacts with COX5B; this interaction may contribute to localize PYROXD2 to the inner face of the inner mitochondrial membrane.</text>
</comment>
<dbReference type="EMBL" id="CP002299">
    <property type="protein sequence ID" value="ADP82629.1"/>
    <property type="molecule type" value="Genomic_DNA"/>
</dbReference>
<evidence type="ECO:0000313" key="5">
    <source>
        <dbReference type="EMBL" id="ADP82629.1"/>
    </source>
</evidence>
<gene>
    <name evidence="5" type="ordered locus">FraEuI1c_4636</name>
</gene>
<name>E3IY31_PSEI1</name>
<evidence type="ECO:0000256" key="2">
    <source>
        <dbReference type="ARBA" id="ARBA00038825"/>
    </source>
</evidence>
<evidence type="ECO:0000256" key="1">
    <source>
        <dbReference type="ARBA" id="ARBA00037217"/>
    </source>
</evidence>
<dbReference type="PANTHER" id="PTHR10668:SF103">
    <property type="entry name" value="PYRIDINE NUCLEOTIDE-DISULFIDE OXIDOREDUCTASE DOMAIN-CONTAINING PROTEIN 2"/>
    <property type="match status" value="1"/>
</dbReference>
<dbReference type="eggNOG" id="COG1233">
    <property type="taxonomic scope" value="Bacteria"/>
</dbReference>
<dbReference type="PRINTS" id="PR00411">
    <property type="entry name" value="PNDRDTASEI"/>
</dbReference>
<dbReference type="SUPFAM" id="SSF51905">
    <property type="entry name" value="FAD/NAD(P)-binding domain"/>
    <property type="match status" value="1"/>
</dbReference>
<dbReference type="OrthoDB" id="9774675at2"/>
<comment type="function">
    <text evidence="1">Probable oxidoreductase that may play a role as regulator of mitochondrial function.</text>
</comment>
<dbReference type="Proteomes" id="UP000002484">
    <property type="component" value="Chromosome"/>
</dbReference>
<organism evidence="5 6">
    <name type="scientific">Pseudofrankia inefficax (strain DSM 45817 / CECT 9037 / DDB 130130 / EuI1c)</name>
    <name type="common">Frankia inefficax</name>
    <dbReference type="NCBI Taxonomy" id="298654"/>
    <lineage>
        <taxon>Bacteria</taxon>
        <taxon>Bacillati</taxon>
        <taxon>Actinomycetota</taxon>
        <taxon>Actinomycetes</taxon>
        <taxon>Frankiales</taxon>
        <taxon>Frankiaceae</taxon>
        <taxon>Pseudofrankia</taxon>
    </lineage>
</organism>